<dbReference type="PANTHER" id="PTHR43135">
    <property type="entry name" value="ALPHA-D-RIBOSE 1-METHYLPHOSPHONATE 5-TRIPHOSPHATE DIPHOSPHATASE"/>
    <property type="match status" value="1"/>
</dbReference>
<evidence type="ECO:0000313" key="4">
    <source>
        <dbReference type="Proteomes" id="UP001203410"/>
    </source>
</evidence>
<dbReference type="InterPro" id="IPR011059">
    <property type="entry name" value="Metal-dep_hydrolase_composite"/>
</dbReference>
<name>A0ABT0RWV6_9SPHN</name>
<dbReference type="InterPro" id="IPR051781">
    <property type="entry name" value="Metallo-dep_Hydrolase"/>
</dbReference>
<gene>
    <name evidence="3" type="ORF">LZ496_11860</name>
</gene>
<dbReference type="SUPFAM" id="SSF51556">
    <property type="entry name" value="Metallo-dependent hydrolases"/>
    <property type="match status" value="1"/>
</dbReference>
<dbReference type="SUPFAM" id="SSF51338">
    <property type="entry name" value="Composite domain of metallo-dependent hydrolases"/>
    <property type="match status" value="1"/>
</dbReference>
<dbReference type="Proteomes" id="UP001203410">
    <property type="component" value="Unassembled WGS sequence"/>
</dbReference>
<dbReference type="EMBL" id="JAMGBA010000002">
    <property type="protein sequence ID" value="MCL6699475.1"/>
    <property type="molecule type" value="Genomic_DNA"/>
</dbReference>
<feature type="domain" description="Amidohydrolase-related" evidence="2">
    <location>
        <begin position="73"/>
        <end position="425"/>
    </location>
</feature>
<dbReference type="CDD" id="cd01299">
    <property type="entry name" value="Met_dep_hydrolase_A"/>
    <property type="match status" value="1"/>
</dbReference>
<dbReference type="Pfam" id="PF01979">
    <property type="entry name" value="Amidohydro_1"/>
    <property type="match status" value="1"/>
</dbReference>
<dbReference type="Gene3D" id="2.30.40.10">
    <property type="entry name" value="Urease, subunit C, domain 1"/>
    <property type="match status" value="1"/>
</dbReference>
<dbReference type="PANTHER" id="PTHR43135:SF3">
    <property type="entry name" value="ALPHA-D-RIBOSE 1-METHYLPHOSPHONATE 5-TRIPHOSPHATE DIPHOSPHATASE"/>
    <property type="match status" value="1"/>
</dbReference>
<keyword evidence="4" id="KW-1185">Reference proteome</keyword>
<reference evidence="3 4" key="1">
    <citation type="submission" date="2022-05" db="EMBL/GenBank/DDBJ databases">
        <authorList>
            <person name="Jo J.-H."/>
            <person name="Im W.-T."/>
        </authorList>
    </citation>
    <scope>NUCLEOTIDE SEQUENCE [LARGE SCALE GENOMIC DNA]</scope>
    <source>
        <strain evidence="3 4">NSE70-1</strain>
    </source>
</reference>
<evidence type="ECO:0000313" key="3">
    <source>
        <dbReference type="EMBL" id="MCL6699475.1"/>
    </source>
</evidence>
<keyword evidence="1" id="KW-0732">Signal</keyword>
<dbReference type="InterPro" id="IPR006680">
    <property type="entry name" value="Amidohydro-rel"/>
</dbReference>
<dbReference type="RefSeq" id="WP_249904884.1">
    <property type="nucleotide sequence ID" value="NZ_JAMGBA010000002.1"/>
</dbReference>
<sequence>MIRVALAMLLSAAAVVPAAAETLQLRAGHLIDPGSTTVTHDRLLTFVDGKIVRDEAWAGAKREGGLIDWSGKWVLPGLIDLHTHIADGIGQTNDPAEPLKHSEADTILKGAEMARITLHAGFTTVRDVGVYRGLTDVALRDAIAAGEVEGPRMFVSGGYVTLPGGGGAVTGAPAGTVIGPEFRIGEASTPDEARARVRAIIGGGADFIKLIATGAVLAIGSEPGALELTPEMIQAACDEARKLGKYCIAHAHGAEGIKAAIRAGARTIEHASLPDDEALALALAKEHGTWLDMDIFNGDWIDEIGTRDGWPAEYLRKNRETTDTQRAGFAKAVKFGVPITYGTDAGVYPHGLNARQLRYMVRFGMTPMQALASATSEAAKALGQAELGSVKPGHVADLVAVGSNPLEDVSVLQCVDGVVQGGRLVHRDDAAERCDRWKPKQ</sequence>
<dbReference type="Gene3D" id="3.20.20.140">
    <property type="entry name" value="Metal-dependent hydrolases"/>
    <property type="match status" value="1"/>
</dbReference>
<dbReference type="InterPro" id="IPR057744">
    <property type="entry name" value="OTAase-like"/>
</dbReference>
<evidence type="ECO:0000256" key="1">
    <source>
        <dbReference type="SAM" id="SignalP"/>
    </source>
</evidence>
<dbReference type="InterPro" id="IPR032466">
    <property type="entry name" value="Metal_Hydrolase"/>
</dbReference>
<protein>
    <submittedName>
        <fullName evidence="3">Amidohydrolase family protein</fullName>
    </submittedName>
</protein>
<evidence type="ECO:0000259" key="2">
    <source>
        <dbReference type="Pfam" id="PF01979"/>
    </source>
</evidence>
<proteinExistence type="predicted"/>
<organism evidence="3 4">
    <name type="scientific">Sphingomonas caseinilyticus</name>
    <dbReference type="NCBI Taxonomy" id="2908205"/>
    <lineage>
        <taxon>Bacteria</taxon>
        <taxon>Pseudomonadati</taxon>
        <taxon>Pseudomonadota</taxon>
        <taxon>Alphaproteobacteria</taxon>
        <taxon>Sphingomonadales</taxon>
        <taxon>Sphingomonadaceae</taxon>
        <taxon>Sphingomonas</taxon>
    </lineage>
</organism>
<feature type="chain" id="PRO_5045130606" evidence="1">
    <location>
        <begin position="21"/>
        <end position="441"/>
    </location>
</feature>
<accession>A0ABT0RWV6</accession>
<feature type="signal peptide" evidence="1">
    <location>
        <begin position="1"/>
        <end position="20"/>
    </location>
</feature>
<comment type="caution">
    <text evidence="3">The sequence shown here is derived from an EMBL/GenBank/DDBJ whole genome shotgun (WGS) entry which is preliminary data.</text>
</comment>